<dbReference type="OrthoDB" id="2437594at2"/>
<proteinExistence type="predicted"/>
<reference evidence="1 2" key="1">
    <citation type="submission" date="2019-03" db="EMBL/GenBank/DDBJ databases">
        <title>Complete genome sequence of Paenisporosarcina antarctica CGMCC 1.6503T.</title>
        <authorList>
            <person name="Rong J.-C."/>
            <person name="Chi N.-Y."/>
            <person name="Zhang Q.-F."/>
        </authorList>
    </citation>
    <scope>NUCLEOTIDE SEQUENCE [LARGE SCALE GENOMIC DNA]</scope>
    <source>
        <strain evidence="1 2">CGMCC 1.6503</strain>
    </source>
</reference>
<sequence length="215" mass="24659">MHIFLILVILSNIYLQITPASEGAKELVEKNSKKTSQELTQETILKDYSIAVNLQIISNGAKTKTDVYPFEKVFLESGYKEVNKALQESKYYFQREIALPTQVPPVNFTHNFGRISHSFGKENDVFEITYINENLGHNHYQIRVKPVKYKVEFSEEKINQRIKLSDGNEAIYSTKLPLDLLAFEKDGLQYILLVDKKISKTVTINVLVDIANSIK</sequence>
<dbReference type="AlphaFoldDB" id="A0A4P6ZX97"/>
<dbReference type="Proteomes" id="UP000294292">
    <property type="component" value="Chromosome"/>
</dbReference>
<protein>
    <submittedName>
        <fullName evidence="1">Uncharacterized protein</fullName>
    </submittedName>
</protein>
<organism evidence="1 2">
    <name type="scientific">Paenisporosarcina antarctica</name>
    <dbReference type="NCBI Taxonomy" id="417367"/>
    <lineage>
        <taxon>Bacteria</taxon>
        <taxon>Bacillati</taxon>
        <taxon>Bacillota</taxon>
        <taxon>Bacilli</taxon>
        <taxon>Bacillales</taxon>
        <taxon>Caryophanaceae</taxon>
        <taxon>Paenisporosarcina</taxon>
    </lineage>
</organism>
<evidence type="ECO:0000313" key="2">
    <source>
        <dbReference type="Proteomes" id="UP000294292"/>
    </source>
</evidence>
<dbReference type="EMBL" id="CP038015">
    <property type="protein sequence ID" value="QBP41022.1"/>
    <property type="molecule type" value="Genomic_DNA"/>
</dbReference>
<name>A0A4P6ZX97_9BACL</name>
<evidence type="ECO:0000313" key="1">
    <source>
        <dbReference type="EMBL" id="QBP41022.1"/>
    </source>
</evidence>
<gene>
    <name evidence="1" type="ORF">E2636_07755</name>
</gene>
<keyword evidence="2" id="KW-1185">Reference proteome</keyword>
<dbReference type="KEGG" id="panc:E2636_07755"/>
<dbReference type="RefSeq" id="WP_134209682.1">
    <property type="nucleotide sequence ID" value="NZ_CP038015.1"/>
</dbReference>
<accession>A0A4P6ZX97</accession>